<sequence>MRFSLGLLDSLFGEKIVLQGPDEKGNIVKCKVSKKWLERAQVGSNSLSPLSQDSQNDDKYSASMI</sequence>
<evidence type="ECO:0000256" key="1">
    <source>
        <dbReference type="SAM" id="MobiDB-lite"/>
    </source>
</evidence>
<dbReference type="RefSeq" id="WP_014826130.1">
    <property type="nucleotide sequence ID" value="NC_018068.1"/>
</dbReference>
<dbReference type="HOGENOM" id="CLU_2842556_0_0_9"/>
<protein>
    <submittedName>
        <fullName evidence="2">Uncharacterized protein</fullName>
    </submittedName>
</protein>
<proteinExistence type="predicted"/>
<feature type="compositionally biased region" description="Polar residues" evidence="1">
    <location>
        <begin position="45"/>
        <end position="54"/>
    </location>
</feature>
<feature type="compositionally biased region" description="Basic and acidic residues" evidence="1">
    <location>
        <begin position="56"/>
        <end position="65"/>
    </location>
</feature>
<reference evidence="2 3" key="1">
    <citation type="journal article" date="2012" name="J. Bacteriol.">
        <title>Complete genome sequences of Desulfosporosinus orientis DSM765T, Desulfosporosinus youngiae DSM17734T, Desulfosporosinus meridiei DSM13257T, and Desulfosporosinus acidiphilus DSM22704T.</title>
        <authorList>
            <person name="Pester M."/>
            <person name="Brambilla E."/>
            <person name="Alazard D."/>
            <person name="Rattei T."/>
            <person name="Weinmaier T."/>
            <person name="Han J."/>
            <person name="Lucas S."/>
            <person name="Lapidus A."/>
            <person name="Cheng J.F."/>
            <person name="Goodwin L."/>
            <person name="Pitluck S."/>
            <person name="Peters L."/>
            <person name="Ovchinnikova G."/>
            <person name="Teshima H."/>
            <person name="Detter J.C."/>
            <person name="Han C.S."/>
            <person name="Tapia R."/>
            <person name="Land M.L."/>
            <person name="Hauser L."/>
            <person name="Kyrpides N.C."/>
            <person name="Ivanova N.N."/>
            <person name="Pagani I."/>
            <person name="Huntmann M."/>
            <person name="Wei C.L."/>
            <person name="Davenport K.W."/>
            <person name="Daligault H."/>
            <person name="Chain P.S."/>
            <person name="Chen A."/>
            <person name="Mavromatis K."/>
            <person name="Markowitz V."/>
            <person name="Szeto E."/>
            <person name="Mikhailova N."/>
            <person name="Pati A."/>
            <person name="Wagner M."/>
            <person name="Woyke T."/>
            <person name="Ollivier B."/>
            <person name="Klenk H.P."/>
            <person name="Spring S."/>
            <person name="Loy A."/>
        </authorList>
    </citation>
    <scope>NUCLEOTIDE SEQUENCE [LARGE SCALE GENOMIC DNA]</scope>
    <source>
        <strain evidence="3">DSM 22704 / JCM 16185 / SJ4</strain>
    </source>
</reference>
<dbReference type="Proteomes" id="UP000002892">
    <property type="component" value="Chromosome"/>
</dbReference>
<name>I4D2U8_DESAJ</name>
<dbReference type="AlphaFoldDB" id="I4D2U8"/>
<organism evidence="2 3">
    <name type="scientific">Desulfosporosinus acidiphilus (strain DSM 22704 / JCM 16185 / SJ4)</name>
    <dbReference type="NCBI Taxonomy" id="646529"/>
    <lineage>
        <taxon>Bacteria</taxon>
        <taxon>Bacillati</taxon>
        <taxon>Bacillota</taxon>
        <taxon>Clostridia</taxon>
        <taxon>Eubacteriales</taxon>
        <taxon>Desulfitobacteriaceae</taxon>
        <taxon>Desulfosporosinus</taxon>
    </lineage>
</organism>
<evidence type="ECO:0000313" key="2">
    <source>
        <dbReference type="EMBL" id="AFM40122.1"/>
    </source>
</evidence>
<feature type="region of interest" description="Disordered" evidence="1">
    <location>
        <begin position="45"/>
        <end position="65"/>
    </location>
</feature>
<dbReference type="OrthoDB" id="1799563at2"/>
<gene>
    <name evidence="2" type="ordered locus">Desaci_1083</name>
</gene>
<keyword evidence="3" id="KW-1185">Reference proteome</keyword>
<dbReference type="KEGG" id="dai:Desaci_1083"/>
<accession>I4D2U8</accession>
<evidence type="ECO:0000313" key="3">
    <source>
        <dbReference type="Proteomes" id="UP000002892"/>
    </source>
</evidence>
<dbReference type="EMBL" id="CP003639">
    <property type="protein sequence ID" value="AFM40122.1"/>
    <property type="molecule type" value="Genomic_DNA"/>
</dbReference>